<sequence>MSNINQQSQDPFAIPGVSNLDQESAAAVSGGALLLSDGFNNRAARRRLNSSDRNLGSRPGVTGFNNKASWYEVTGLRDWIVYTGKNYTGNRRRLIAGTAGNFSGVFNNNIESARRV</sequence>
<name>A0A951PXP6_9NOST</name>
<dbReference type="EMBL" id="JAHHHN010000005">
    <property type="protein sequence ID" value="MBW4561805.1"/>
    <property type="molecule type" value="Genomic_DNA"/>
</dbReference>
<dbReference type="AlphaFoldDB" id="A0A951PXP6"/>
<evidence type="ECO:0000313" key="1">
    <source>
        <dbReference type="EMBL" id="MBW4561805.1"/>
    </source>
</evidence>
<reference evidence="1" key="1">
    <citation type="submission" date="2021-05" db="EMBL/GenBank/DDBJ databases">
        <authorList>
            <person name="Pietrasiak N."/>
            <person name="Ward R."/>
            <person name="Stajich J.E."/>
            <person name="Kurbessoian T."/>
        </authorList>
    </citation>
    <scope>NUCLEOTIDE SEQUENCE</scope>
    <source>
        <strain evidence="1">JT2-VF2</strain>
    </source>
</reference>
<evidence type="ECO:0000313" key="2">
    <source>
        <dbReference type="Proteomes" id="UP000715781"/>
    </source>
</evidence>
<dbReference type="Proteomes" id="UP000715781">
    <property type="component" value="Unassembled WGS sequence"/>
</dbReference>
<proteinExistence type="predicted"/>
<comment type="caution">
    <text evidence="1">The sequence shown here is derived from an EMBL/GenBank/DDBJ whole genome shotgun (WGS) entry which is preliminary data.</text>
</comment>
<protein>
    <submittedName>
        <fullName evidence="1">Uncharacterized protein</fullName>
    </submittedName>
</protein>
<organism evidence="1 2">
    <name type="scientific">Mojavia pulchra JT2-VF2</name>
    <dbReference type="NCBI Taxonomy" id="287848"/>
    <lineage>
        <taxon>Bacteria</taxon>
        <taxon>Bacillati</taxon>
        <taxon>Cyanobacteriota</taxon>
        <taxon>Cyanophyceae</taxon>
        <taxon>Nostocales</taxon>
        <taxon>Nostocaceae</taxon>
    </lineage>
</organism>
<gene>
    <name evidence="1" type="ORF">KME32_11745</name>
</gene>
<accession>A0A951PXP6</accession>
<reference evidence="1" key="2">
    <citation type="journal article" date="2022" name="Microbiol. Resour. Announc.">
        <title>Metagenome Sequencing to Explore Phylogenomics of Terrestrial Cyanobacteria.</title>
        <authorList>
            <person name="Ward R.D."/>
            <person name="Stajich J.E."/>
            <person name="Johansen J.R."/>
            <person name="Huntemann M."/>
            <person name="Clum A."/>
            <person name="Foster B."/>
            <person name="Foster B."/>
            <person name="Roux S."/>
            <person name="Palaniappan K."/>
            <person name="Varghese N."/>
            <person name="Mukherjee S."/>
            <person name="Reddy T.B.K."/>
            <person name="Daum C."/>
            <person name="Copeland A."/>
            <person name="Chen I.A."/>
            <person name="Ivanova N.N."/>
            <person name="Kyrpides N.C."/>
            <person name="Shapiro N."/>
            <person name="Eloe-Fadrosh E.A."/>
            <person name="Pietrasiak N."/>
        </authorList>
    </citation>
    <scope>NUCLEOTIDE SEQUENCE</scope>
    <source>
        <strain evidence="1">JT2-VF2</strain>
    </source>
</reference>